<dbReference type="Pfam" id="PF07555">
    <property type="entry name" value="NAGidase"/>
    <property type="match status" value="1"/>
</dbReference>
<dbReference type="Pfam" id="PF00963">
    <property type="entry name" value="Cohesin"/>
    <property type="match status" value="1"/>
</dbReference>
<dbReference type="Gene3D" id="1.10.1330.10">
    <property type="entry name" value="Dockerin domain"/>
    <property type="match status" value="1"/>
</dbReference>
<feature type="active site" description="Proton donor" evidence="4">
    <location>
        <position position="309"/>
    </location>
</feature>
<sequence length="1365" mass="149284">MSRKLISIFLAIFMLSSLVSGMASAEAAPSRNVLEASADSGTYEIYPLPQKVIYAGTNFTITDEVNVVIEPTVDAATQNFLNQVLASKSLKATKSAAVVSDKTNVLIGTRSSGGYVDTYFGAHIPNDAAIFAKNDAYVLDIDKQLETKGSIAILGANTDAAYYGLATLKLIFDQIPGKDLKSVKYEDYSDAKWRGFIEGFYGFPWSHEDRKSLMRFGGQFKMNSYIFAPKNDQYHNSAWRTLYPADELAKVKELVDVGRESKTQFVWAIHPGFSMINWNTYDAELATLLAKLDQLYSIGVRQFGLFLDDISTAQSLTDKDKHVKLITDVANWAAAKGDVKPLIFCPPFYNQAWTGESGKPYLQALSKVPADVEIMWTGSGVVGTVNTTDMQWPKNATGRDPYVWLNWPVNDYKDARLLLGKGEVLKAGTHNISGVVSNPMGSAELSKIALFAVADFTWNSDDFNDSQSWLDSFKYVAPEAASELNTIAYHMSDPSPSGHGLQVGESENIKAQLELFLSTFNKGEAATETGNQLIAEFDRILNAITSFRAKSRNAKMLTEIDPWLNSLEGVVESAKSATKSAMALQSGDMRLAWEELAKAANAMSDSKNYKIKKLNYPDVTVEAGSKRLVPFANELLQKLDARIYTSLDPDFTIPTAMSSYGSVSGLDQMIDGNKSTYVYVQTIQVNGDWYGIDFGKPIQVNDVDILQGRTDTDFDIFQKGILEYSVDGQNWTAIGAERSGFHIAVSELDLKARYVRYRLTHAGIPGGKPDLWTAVREFTVNAKNGKVKLYSNVNELAQTSVNSTDVMSQISNLNNVSLKPSQYVGIQLLSIERIAEIALQSTNAEIVLETSENGYEWNSVKVGGPYPNAAYIRLINNTNTVLTFNLTNLQVKLQKFSAPVVTHNYESVYQGAIAGIYDGNLDAKVWFGGKQSTGKFVQVDLGGVVNVQNAAVVIGDGEGDYFRKGDLQLSVDGTTWETIHSFNNPGDRSLNFPDHEVPYRYKRVQVANKPARYIRLISTVNNEAWLALNEIIVNEGLDKPGTELPAFQVNPQGDTGKEAFYTTDHKLSTFYTPKGDAKPGYLNYKLSKFTEVSQVIILQNPTSISNAEVSVRDGYGWHQAGTLSQSYNAINTANYEHVLEVRIQWNGVVKPQIYEIIPVQREGGFFPATTLTAGSSVVGGQDFNVQIGLNNVTHAVYAEDITLDYDANVLEFVSAKSLPSGISLLSTGKSTLGKIRMLVASEGAGHAITGNLQLLELTFRAKTVSQAREGTISVSKAILADGQGTELGAAASSMKINVMPIVNPGIPGDVNHDGKVSIGDLALVAANYGKDSGIPDWELVKQADVTNDGKIGLEDLVFIASKIVE</sequence>
<dbReference type="PANTHER" id="PTHR13170">
    <property type="entry name" value="O-GLCNACASE"/>
    <property type="match status" value="1"/>
</dbReference>
<keyword evidence="10" id="KW-1185">Reference proteome</keyword>
<dbReference type="Gene3D" id="3.30.379.10">
    <property type="entry name" value="Chitobiase/beta-hexosaminidase domain 2-like"/>
    <property type="match status" value="1"/>
</dbReference>
<protein>
    <recommendedName>
        <fullName evidence="3">Beta-N-acetylhexosaminidase</fullName>
    </recommendedName>
</protein>
<dbReference type="Gene3D" id="2.60.120.260">
    <property type="entry name" value="Galactose-binding domain-like"/>
    <property type="match status" value="2"/>
</dbReference>
<organism evidence="9 10">
    <name type="scientific">Paenibacillus aceris</name>
    <dbReference type="NCBI Taxonomy" id="869555"/>
    <lineage>
        <taxon>Bacteria</taxon>
        <taxon>Bacillati</taxon>
        <taxon>Bacillota</taxon>
        <taxon>Bacilli</taxon>
        <taxon>Bacillales</taxon>
        <taxon>Paenibacillaceae</taxon>
        <taxon>Paenibacillus</taxon>
    </lineage>
</organism>
<dbReference type="InterPro" id="IPR002102">
    <property type="entry name" value="Cohesin_dom"/>
</dbReference>
<dbReference type="InterPro" id="IPR008965">
    <property type="entry name" value="CBM2/CBM3_carb-bd_dom_sf"/>
</dbReference>
<dbReference type="CDD" id="cd08547">
    <property type="entry name" value="Type_II_cohesin"/>
    <property type="match status" value="1"/>
</dbReference>
<dbReference type="Gene3D" id="1.20.58.460">
    <property type="entry name" value="Hyaluronidase post-catalytic domain-like"/>
    <property type="match status" value="1"/>
</dbReference>
<feature type="domain" description="F5/8 type C" evidence="6">
    <location>
        <begin position="631"/>
        <end position="757"/>
    </location>
</feature>
<dbReference type="PROSITE" id="PS00018">
    <property type="entry name" value="EF_HAND_1"/>
    <property type="match status" value="1"/>
</dbReference>
<dbReference type="SUPFAM" id="SSF51445">
    <property type="entry name" value="(Trans)glycosidases"/>
    <property type="match status" value="1"/>
</dbReference>
<comment type="caution">
    <text evidence="9">The sequence shown here is derived from an EMBL/GenBank/DDBJ whole genome shotgun (WGS) entry which is preliminary data.</text>
</comment>
<dbReference type="SUPFAM" id="SSF49384">
    <property type="entry name" value="Carbohydrate-binding domain"/>
    <property type="match status" value="1"/>
</dbReference>
<dbReference type="SUPFAM" id="SSF63446">
    <property type="entry name" value="Type I dockerin domain"/>
    <property type="match status" value="1"/>
</dbReference>
<evidence type="ECO:0000259" key="6">
    <source>
        <dbReference type="PROSITE" id="PS50022"/>
    </source>
</evidence>
<keyword evidence="2 4" id="KW-0326">Glycosidase</keyword>
<dbReference type="RefSeq" id="WP_167066165.1">
    <property type="nucleotide sequence ID" value="NZ_JAAOZR010000045.1"/>
</dbReference>
<dbReference type="SUPFAM" id="SSF140657">
    <property type="entry name" value="Hyaluronidase post-catalytic domain-like"/>
    <property type="match status" value="1"/>
</dbReference>
<evidence type="ECO:0000256" key="3">
    <source>
        <dbReference type="ARBA" id="ARBA00030512"/>
    </source>
</evidence>
<dbReference type="InterPro" id="IPR051822">
    <property type="entry name" value="Glycosyl_Hydrolase_84"/>
</dbReference>
<keyword evidence="1 4" id="KW-0378">Hydrolase</keyword>
<dbReference type="InterPro" id="IPR015882">
    <property type="entry name" value="HEX_bac_N"/>
</dbReference>
<evidence type="ECO:0000256" key="1">
    <source>
        <dbReference type="ARBA" id="ARBA00022801"/>
    </source>
</evidence>
<dbReference type="SUPFAM" id="SSF55545">
    <property type="entry name" value="beta-N-acetylhexosaminidase-like domain"/>
    <property type="match status" value="1"/>
</dbReference>
<dbReference type="EMBL" id="JAGGKV010000005">
    <property type="protein sequence ID" value="MBP1963235.1"/>
    <property type="molecule type" value="Genomic_DNA"/>
</dbReference>
<evidence type="ECO:0000259" key="7">
    <source>
        <dbReference type="PROSITE" id="PS51766"/>
    </source>
</evidence>
<evidence type="ECO:0000313" key="9">
    <source>
        <dbReference type="EMBL" id="MBP1963235.1"/>
    </source>
</evidence>
<evidence type="ECO:0000256" key="4">
    <source>
        <dbReference type="PROSITE-ProRule" id="PRU01353"/>
    </source>
</evidence>
<feature type="domain" description="F5/8 type C" evidence="6">
    <location>
        <begin position="879"/>
        <end position="1035"/>
    </location>
</feature>
<dbReference type="InterPro" id="IPR036439">
    <property type="entry name" value="Dockerin_dom_sf"/>
</dbReference>
<dbReference type="Gene3D" id="3.20.20.80">
    <property type="entry name" value="Glycosidases"/>
    <property type="match status" value="1"/>
</dbReference>
<dbReference type="InterPro" id="IPR000421">
    <property type="entry name" value="FA58C"/>
</dbReference>
<gene>
    <name evidence="9" type="ORF">J2Z65_002451</name>
</gene>
<accession>A0ABS4HX62</accession>
<dbReference type="PANTHER" id="PTHR13170:SF16">
    <property type="entry name" value="PROTEIN O-GLCNACASE"/>
    <property type="match status" value="1"/>
</dbReference>
<dbReference type="InterPro" id="IPR029018">
    <property type="entry name" value="Hex-like_dom2"/>
</dbReference>
<dbReference type="PROSITE" id="PS51766">
    <property type="entry name" value="DOCKERIN"/>
    <property type="match status" value="1"/>
</dbReference>
<dbReference type="InterPro" id="IPR018247">
    <property type="entry name" value="EF_Hand_1_Ca_BS"/>
</dbReference>
<feature type="signal peptide" evidence="5">
    <location>
        <begin position="1"/>
        <end position="25"/>
    </location>
</feature>
<dbReference type="InterPro" id="IPR008979">
    <property type="entry name" value="Galactose-bd-like_sf"/>
</dbReference>
<dbReference type="PROSITE" id="PS50022">
    <property type="entry name" value="FA58C_3"/>
    <property type="match status" value="2"/>
</dbReference>
<keyword evidence="5" id="KW-0732">Signal</keyword>
<feature type="domain" description="GH84" evidence="8">
    <location>
        <begin position="192"/>
        <end position="461"/>
    </location>
</feature>
<comment type="similarity">
    <text evidence="4">Belongs to the glycosyl hydrolase 84 family.</text>
</comment>
<dbReference type="Pfam" id="PF00754">
    <property type="entry name" value="F5_F8_type_C"/>
    <property type="match status" value="2"/>
</dbReference>
<reference evidence="9 10" key="1">
    <citation type="submission" date="2021-03" db="EMBL/GenBank/DDBJ databases">
        <title>Genomic Encyclopedia of Type Strains, Phase IV (KMG-IV): sequencing the most valuable type-strain genomes for metagenomic binning, comparative biology and taxonomic classification.</title>
        <authorList>
            <person name="Goeker M."/>
        </authorList>
    </citation>
    <scope>NUCLEOTIDE SEQUENCE [LARGE SCALE GENOMIC DNA]</scope>
    <source>
        <strain evidence="9 10">DSM 24950</strain>
    </source>
</reference>
<evidence type="ECO:0000256" key="2">
    <source>
        <dbReference type="ARBA" id="ARBA00023295"/>
    </source>
</evidence>
<dbReference type="Pfam" id="PF00404">
    <property type="entry name" value="Dockerin_1"/>
    <property type="match status" value="1"/>
</dbReference>
<dbReference type="CDD" id="cd14254">
    <property type="entry name" value="Dockerin_II"/>
    <property type="match status" value="1"/>
</dbReference>
<name>A0ABS4HX62_9BACL</name>
<dbReference type="SUPFAM" id="SSF49785">
    <property type="entry name" value="Galactose-binding domain-like"/>
    <property type="match status" value="2"/>
</dbReference>
<dbReference type="InterPro" id="IPR011496">
    <property type="entry name" value="O-GlcNAcase_cat"/>
</dbReference>
<dbReference type="Pfam" id="PF02838">
    <property type="entry name" value="Glyco_hydro_20b"/>
    <property type="match status" value="1"/>
</dbReference>
<dbReference type="InterPro" id="IPR049019">
    <property type="entry name" value="NagJ-like_helical"/>
</dbReference>
<dbReference type="Gene3D" id="2.60.40.680">
    <property type="match status" value="1"/>
</dbReference>
<dbReference type="Proteomes" id="UP001519344">
    <property type="component" value="Unassembled WGS sequence"/>
</dbReference>
<evidence type="ECO:0000313" key="10">
    <source>
        <dbReference type="Proteomes" id="UP001519344"/>
    </source>
</evidence>
<dbReference type="InterPro" id="IPR017853">
    <property type="entry name" value="GH"/>
</dbReference>
<dbReference type="Pfam" id="PF21774">
    <property type="entry name" value="NagJ_C"/>
    <property type="match status" value="1"/>
</dbReference>
<dbReference type="InterPro" id="IPR002105">
    <property type="entry name" value="Dockerin_1_rpt"/>
</dbReference>
<evidence type="ECO:0000259" key="8">
    <source>
        <dbReference type="PROSITE" id="PS52009"/>
    </source>
</evidence>
<dbReference type="PROSITE" id="PS52009">
    <property type="entry name" value="GH84"/>
    <property type="match status" value="1"/>
</dbReference>
<proteinExistence type="inferred from homology"/>
<feature type="domain" description="Dockerin" evidence="7">
    <location>
        <begin position="1303"/>
        <end position="1365"/>
    </location>
</feature>
<feature type="chain" id="PRO_5046936930" description="Beta-N-acetylhexosaminidase" evidence="5">
    <location>
        <begin position="26"/>
        <end position="1365"/>
    </location>
</feature>
<dbReference type="GO" id="GO:0004415">
    <property type="term" value="F:hyalurononglucosaminidase activity"/>
    <property type="evidence" value="ECO:0007669"/>
    <property type="project" value="UniProtKB-EC"/>
</dbReference>
<evidence type="ECO:0000256" key="5">
    <source>
        <dbReference type="SAM" id="SignalP"/>
    </source>
</evidence>
<dbReference type="InterPro" id="IPR016134">
    <property type="entry name" value="Dockerin_dom"/>
</dbReference>